<comment type="caution">
    <text evidence="2">The sequence shown here is derived from an EMBL/GenBank/DDBJ whole genome shotgun (WGS) entry which is preliminary data.</text>
</comment>
<keyword evidence="3" id="KW-1185">Reference proteome</keyword>
<dbReference type="SUPFAM" id="SSF56112">
    <property type="entry name" value="Protein kinase-like (PK-like)"/>
    <property type="match status" value="1"/>
</dbReference>
<dbReference type="InterPro" id="IPR006597">
    <property type="entry name" value="Sel1-like"/>
</dbReference>
<dbReference type="STRING" id="1432141.A0A015K2Y4"/>
<dbReference type="PANTHER" id="PTHR43628:SF1">
    <property type="entry name" value="CHITIN SYNTHASE REGULATORY FACTOR 2-RELATED"/>
    <property type="match status" value="1"/>
</dbReference>
<gene>
    <name evidence="2" type="ORF">RirG_168160</name>
</gene>
<feature type="domain" description="Protein kinase" evidence="1">
    <location>
        <begin position="1"/>
        <end position="180"/>
    </location>
</feature>
<proteinExistence type="predicted"/>
<dbReference type="GO" id="GO:0004672">
    <property type="term" value="F:protein kinase activity"/>
    <property type="evidence" value="ECO:0007669"/>
    <property type="project" value="InterPro"/>
</dbReference>
<dbReference type="Proteomes" id="UP000022910">
    <property type="component" value="Unassembled WGS sequence"/>
</dbReference>
<reference evidence="2 3" key="1">
    <citation type="submission" date="2014-02" db="EMBL/GenBank/DDBJ databases">
        <title>Single nucleus genome sequencing reveals high similarity among nuclei of an endomycorrhizal fungus.</title>
        <authorList>
            <person name="Lin K."/>
            <person name="Geurts R."/>
            <person name="Zhang Z."/>
            <person name="Limpens E."/>
            <person name="Saunders D.G."/>
            <person name="Mu D."/>
            <person name="Pang E."/>
            <person name="Cao H."/>
            <person name="Cha H."/>
            <person name="Lin T."/>
            <person name="Zhou Q."/>
            <person name="Shang Y."/>
            <person name="Li Y."/>
            <person name="Ivanov S."/>
            <person name="Sharma T."/>
            <person name="Velzen R.V."/>
            <person name="Ruijter N.D."/>
            <person name="Aanen D.K."/>
            <person name="Win J."/>
            <person name="Kamoun S."/>
            <person name="Bisseling T."/>
            <person name="Huang S."/>
        </authorList>
    </citation>
    <scope>NUCLEOTIDE SEQUENCE [LARGE SCALE GENOMIC DNA]</scope>
    <source>
        <strain evidence="3">DAOM197198w</strain>
    </source>
</reference>
<dbReference type="SMART" id="SM00671">
    <property type="entry name" value="SEL1"/>
    <property type="match status" value="11"/>
</dbReference>
<dbReference type="EMBL" id="JEMT01025047">
    <property type="protein sequence ID" value="EXX61759.1"/>
    <property type="molecule type" value="Genomic_DNA"/>
</dbReference>
<dbReference type="InterPro" id="IPR001245">
    <property type="entry name" value="Ser-Thr/Tyr_kinase_cat_dom"/>
</dbReference>
<dbReference type="Pfam" id="PF08238">
    <property type="entry name" value="Sel1"/>
    <property type="match status" value="12"/>
</dbReference>
<dbReference type="Gene3D" id="1.10.510.10">
    <property type="entry name" value="Transferase(Phosphotransferase) domain 1"/>
    <property type="match status" value="1"/>
</dbReference>
<name>A0A015K2Y4_RHIIW</name>
<protein>
    <submittedName>
        <fullName evidence="2">Skt5p</fullName>
    </submittedName>
</protein>
<organism evidence="2 3">
    <name type="scientific">Rhizophagus irregularis (strain DAOM 197198w)</name>
    <name type="common">Glomus intraradices</name>
    <dbReference type="NCBI Taxonomy" id="1432141"/>
    <lineage>
        <taxon>Eukaryota</taxon>
        <taxon>Fungi</taxon>
        <taxon>Fungi incertae sedis</taxon>
        <taxon>Mucoromycota</taxon>
        <taxon>Glomeromycotina</taxon>
        <taxon>Glomeromycetes</taxon>
        <taxon>Glomerales</taxon>
        <taxon>Glomeraceae</taxon>
        <taxon>Rhizophagus</taxon>
    </lineage>
</organism>
<accession>A0A015K2Y4</accession>
<dbReference type="AlphaFoldDB" id="A0A015K2Y4"/>
<dbReference type="GO" id="GO:0005524">
    <property type="term" value="F:ATP binding"/>
    <property type="evidence" value="ECO:0007669"/>
    <property type="project" value="InterPro"/>
</dbReference>
<dbReference type="PROSITE" id="PS50011">
    <property type="entry name" value="PROTEIN_KINASE_DOM"/>
    <property type="match status" value="1"/>
</dbReference>
<dbReference type="Gene3D" id="1.25.40.10">
    <property type="entry name" value="Tetratricopeptide repeat domain"/>
    <property type="match status" value="3"/>
</dbReference>
<dbReference type="Pfam" id="PF07714">
    <property type="entry name" value="PK_Tyr_Ser-Thr"/>
    <property type="match status" value="1"/>
</dbReference>
<dbReference type="InterPro" id="IPR011990">
    <property type="entry name" value="TPR-like_helical_dom_sf"/>
</dbReference>
<sequence length="715" mass="80071">MHAENGTLRKYLKENFENLTWNNKFNLASQLAYAVSCLHGEGIMHRDLHSNNVLVHQNIIKLADFGLLKRIEETSNSQSRTFGLIPYTDSKSFNGSAYLLNKKSDVYGVGVLLWEISSCQPPFHGKRCDAGLALNILQGLRETPIHNTPEEYISIYTACWNVKPDNRPTIDQVVNKLDKLKAKQNIIIKDFHLYNNDNDIQSSYNYQSNSDVISENIDSSHGNLSQIIQNFNIMNTKEIESSMSSGNLFENSFDTIVNDIINYLVGDSIEVGKQKVLNYLNNHNITLQDFNNLLLNNQNNSNSIYLLGKFNDLGIGICADSQKAFEFYQKATDLGNAFGINELGYCYEKGIGTNIDKKKAFELYQKAADLENSFAFELYQKAANLGNSYGINSLGHCYQYGIGTDIDKKKAFELYEKAVVDSENSFGMIDLGYCYENGIGTDTNNKKAFELYQKAVELGDTSVITNLGYCYEKGIGTDIDNKKAFELYQKAADLENSSGMYNLGDCYEKGIGTDIDNKKEFELYQKAADLENSSGMYNLGDCYEKGIGTDIDNKKEFELYQKAADLENSSGMYNLGDCYEKGIGTDIDKKKAFELYQNAADLGNSYGINSLGFCYEKGIGTDIDNKKAFELYQKAADLGNASGMNNLGGYYENGIGTDTDKKKAFDLYQKAAELGNSFGMHNLGDCYEKGIGTDIDKKKAFELYQKAADLEIYME</sequence>
<dbReference type="InterPro" id="IPR052945">
    <property type="entry name" value="Mitotic_Regulator"/>
</dbReference>
<dbReference type="InterPro" id="IPR011009">
    <property type="entry name" value="Kinase-like_dom_sf"/>
</dbReference>
<dbReference type="PANTHER" id="PTHR43628">
    <property type="entry name" value="ACTIVATOR OF C KINASE PROTEIN 1-RELATED"/>
    <property type="match status" value="1"/>
</dbReference>
<evidence type="ECO:0000259" key="1">
    <source>
        <dbReference type="PROSITE" id="PS50011"/>
    </source>
</evidence>
<dbReference type="InterPro" id="IPR000719">
    <property type="entry name" value="Prot_kinase_dom"/>
</dbReference>
<evidence type="ECO:0000313" key="2">
    <source>
        <dbReference type="EMBL" id="EXX61759.1"/>
    </source>
</evidence>
<dbReference type="SUPFAM" id="SSF81901">
    <property type="entry name" value="HCP-like"/>
    <property type="match status" value="3"/>
</dbReference>
<dbReference type="HOGENOM" id="CLU_000288_7_12_1"/>
<evidence type="ECO:0000313" key="3">
    <source>
        <dbReference type="Proteomes" id="UP000022910"/>
    </source>
</evidence>